<dbReference type="PANTHER" id="PTHR47506">
    <property type="entry name" value="TRANSCRIPTIONAL REGULATORY PROTEIN"/>
    <property type="match status" value="1"/>
</dbReference>
<dbReference type="InterPro" id="IPR001647">
    <property type="entry name" value="HTH_TetR"/>
</dbReference>
<dbReference type="PROSITE" id="PS50977">
    <property type="entry name" value="HTH_TETR_2"/>
    <property type="match status" value="1"/>
</dbReference>
<dbReference type="InterPro" id="IPR011075">
    <property type="entry name" value="TetR_C"/>
</dbReference>
<protein>
    <submittedName>
        <fullName evidence="6">TetR/AcrR family transcriptional regulator</fullName>
    </submittedName>
</protein>
<dbReference type="RefSeq" id="WP_259036269.1">
    <property type="nucleotide sequence ID" value="NZ_JAJISC010000004.1"/>
</dbReference>
<evidence type="ECO:0000313" key="6">
    <source>
        <dbReference type="EMBL" id="MCS2609771.1"/>
    </source>
</evidence>
<dbReference type="EMBL" id="JAJISC010000004">
    <property type="protein sequence ID" value="MCS2609771.1"/>
    <property type="molecule type" value="Genomic_DNA"/>
</dbReference>
<dbReference type="SUPFAM" id="SSF48498">
    <property type="entry name" value="Tetracyclin repressor-like, C-terminal domain"/>
    <property type="match status" value="1"/>
</dbReference>
<feature type="domain" description="HTH tetR-type" evidence="5">
    <location>
        <begin position="7"/>
        <end position="67"/>
    </location>
</feature>
<keyword evidence="3" id="KW-0804">Transcription</keyword>
<name>A0ABT2EDX2_9GAMM</name>
<keyword evidence="1" id="KW-0805">Transcription regulation</keyword>
<reference evidence="6" key="1">
    <citation type="submission" date="2021-11" db="EMBL/GenBank/DDBJ databases">
        <title>Halomonas sp., isolated from a coastal aquaculture zone in Dongshan Bay.</title>
        <authorList>
            <person name="Lin W."/>
        </authorList>
    </citation>
    <scope>NUCLEOTIDE SEQUENCE</scope>
    <source>
        <strain evidence="6">Yzlin-01</strain>
    </source>
</reference>
<dbReference type="Pfam" id="PF00440">
    <property type="entry name" value="TetR_N"/>
    <property type="match status" value="1"/>
</dbReference>
<dbReference type="PRINTS" id="PR00455">
    <property type="entry name" value="HTHTETR"/>
</dbReference>
<dbReference type="Pfam" id="PF16925">
    <property type="entry name" value="TetR_C_13"/>
    <property type="match status" value="1"/>
</dbReference>
<proteinExistence type="predicted"/>
<sequence>MSTTKNSATRDKLIDTGARLFGQQGYNATGINAVLNGCGVPKGSFYHYFASKELFGLAVIECFAAHYEKNMIAQLDDTTRPPLERLECYFAAGRADMQKCDHTQGCLIGNLGQELSGQSDSFRDALDDVFKRWEGHFVTCLAAARDSGDIADDLDLDDLASFILAGWQGAMLRAKTLKSVRPMEQFERLLFQRVLASP</sequence>
<keyword evidence="7" id="KW-1185">Reference proteome</keyword>
<evidence type="ECO:0000313" key="7">
    <source>
        <dbReference type="Proteomes" id="UP001165542"/>
    </source>
</evidence>
<dbReference type="InterPro" id="IPR036271">
    <property type="entry name" value="Tet_transcr_reg_TetR-rel_C_sf"/>
</dbReference>
<dbReference type="PANTHER" id="PTHR47506:SF6">
    <property type="entry name" value="HTH-TYPE TRANSCRIPTIONAL REPRESSOR NEMR"/>
    <property type="match status" value="1"/>
</dbReference>
<dbReference type="Gene3D" id="1.10.357.10">
    <property type="entry name" value="Tetracycline Repressor, domain 2"/>
    <property type="match status" value="1"/>
</dbReference>
<feature type="DNA-binding region" description="H-T-H motif" evidence="4">
    <location>
        <begin position="30"/>
        <end position="49"/>
    </location>
</feature>
<keyword evidence="2 4" id="KW-0238">DNA-binding</keyword>
<organism evidence="6 7">
    <name type="scientific">Halomonas dongshanensis</name>
    <dbReference type="NCBI Taxonomy" id="2890835"/>
    <lineage>
        <taxon>Bacteria</taxon>
        <taxon>Pseudomonadati</taxon>
        <taxon>Pseudomonadota</taxon>
        <taxon>Gammaproteobacteria</taxon>
        <taxon>Oceanospirillales</taxon>
        <taxon>Halomonadaceae</taxon>
        <taxon>Halomonas</taxon>
    </lineage>
</organism>
<evidence type="ECO:0000256" key="2">
    <source>
        <dbReference type="ARBA" id="ARBA00023125"/>
    </source>
</evidence>
<dbReference type="SUPFAM" id="SSF46689">
    <property type="entry name" value="Homeodomain-like"/>
    <property type="match status" value="1"/>
</dbReference>
<evidence type="ECO:0000259" key="5">
    <source>
        <dbReference type="PROSITE" id="PS50977"/>
    </source>
</evidence>
<evidence type="ECO:0000256" key="4">
    <source>
        <dbReference type="PROSITE-ProRule" id="PRU00335"/>
    </source>
</evidence>
<evidence type="ECO:0000256" key="3">
    <source>
        <dbReference type="ARBA" id="ARBA00023163"/>
    </source>
</evidence>
<dbReference type="InterPro" id="IPR009057">
    <property type="entry name" value="Homeodomain-like_sf"/>
</dbReference>
<dbReference type="Proteomes" id="UP001165542">
    <property type="component" value="Unassembled WGS sequence"/>
</dbReference>
<evidence type="ECO:0000256" key="1">
    <source>
        <dbReference type="ARBA" id="ARBA00023015"/>
    </source>
</evidence>
<accession>A0ABT2EDX2</accession>
<gene>
    <name evidence="6" type="ORF">LLY24_10630</name>
</gene>
<comment type="caution">
    <text evidence="6">The sequence shown here is derived from an EMBL/GenBank/DDBJ whole genome shotgun (WGS) entry which is preliminary data.</text>
</comment>